<proteinExistence type="predicted"/>
<keyword evidence="1" id="KW-0496">Mitochondrion</keyword>
<comment type="caution">
    <text evidence="1">The sequence shown here is derived from an EMBL/GenBank/DDBJ whole genome shotgun (WGS) entry which is preliminary data.</text>
</comment>
<protein>
    <submittedName>
        <fullName evidence="1">Uncharacterized protein</fullName>
    </submittedName>
</protein>
<dbReference type="EMBL" id="LKAM01000007">
    <property type="protein sequence ID" value="KUM47456.1"/>
    <property type="molecule type" value="Genomic_DNA"/>
</dbReference>
<accession>A0A101LY45</accession>
<organism evidence="1">
    <name type="scientific">Picea glauca</name>
    <name type="common">White spruce</name>
    <name type="synonym">Pinus glauca</name>
    <dbReference type="NCBI Taxonomy" id="3330"/>
    <lineage>
        <taxon>Eukaryota</taxon>
        <taxon>Viridiplantae</taxon>
        <taxon>Streptophyta</taxon>
        <taxon>Embryophyta</taxon>
        <taxon>Tracheophyta</taxon>
        <taxon>Spermatophyta</taxon>
        <taxon>Pinopsida</taxon>
        <taxon>Pinidae</taxon>
        <taxon>Conifers I</taxon>
        <taxon>Pinales</taxon>
        <taxon>Pinaceae</taxon>
        <taxon>Picea</taxon>
    </lineage>
</organism>
<sequence>MHLENMKQRYLLPETLMLDHLGMELMVVPLLMPGKPVMDLERAMLIDLERIPSGVMALKLLPLLLNRLDLLNKLNPGLEDEGKLAAITYRIQ</sequence>
<evidence type="ECO:0000313" key="1">
    <source>
        <dbReference type="EMBL" id="KUM47456.1"/>
    </source>
</evidence>
<gene>
    <name evidence="1" type="ORF">ABT39_MTgene5642</name>
</gene>
<name>A0A101LY45_PICGL</name>
<geneLocation type="mitochondrion" evidence="1"/>
<dbReference type="AlphaFoldDB" id="A0A101LY45"/>
<reference evidence="1" key="1">
    <citation type="journal article" date="2015" name="Genome Biol. Evol.">
        <title>Organellar Genomes of White Spruce (Picea glauca): Assembly and Annotation.</title>
        <authorList>
            <person name="Jackman S.D."/>
            <person name="Warren R.L."/>
            <person name="Gibb E.A."/>
            <person name="Vandervalk B.P."/>
            <person name="Mohamadi H."/>
            <person name="Chu J."/>
            <person name="Raymond A."/>
            <person name="Pleasance S."/>
            <person name="Coope R."/>
            <person name="Wildung M.R."/>
            <person name="Ritland C.E."/>
            <person name="Bousquet J."/>
            <person name="Jones S.J."/>
            <person name="Bohlmann J."/>
            <person name="Birol I."/>
        </authorList>
    </citation>
    <scope>NUCLEOTIDE SEQUENCE [LARGE SCALE GENOMIC DNA]</scope>
    <source>
        <tissue evidence="1">Flushing bud</tissue>
    </source>
</reference>